<dbReference type="STRING" id="1094551.MEC_00555"/>
<protein>
    <submittedName>
        <fullName evidence="1">Uncharacterized protein</fullName>
    </submittedName>
</protein>
<proteinExistence type="predicted"/>
<dbReference type="AlphaFoldDB" id="J0PXZ8"/>
<comment type="caution">
    <text evidence="1">The sequence shown here is derived from an EMBL/GenBank/DDBJ whole genome shotgun (WGS) entry which is preliminary data.</text>
</comment>
<name>J0PXZ8_9HYPH</name>
<organism evidence="1 2">
    <name type="scientific">Bartonella alsatica IBS 382</name>
    <dbReference type="NCBI Taxonomy" id="1094551"/>
    <lineage>
        <taxon>Bacteria</taxon>
        <taxon>Pseudomonadati</taxon>
        <taxon>Pseudomonadota</taxon>
        <taxon>Alphaproteobacteria</taxon>
        <taxon>Hyphomicrobiales</taxon>
        <taxon>Bartonellaceae</taxon>
        <taxon>Bartonella</taxon>
    </lineage>
</organism>
<gene>
    <name evidence="1" type="ORF">MEC_00555</name>
</gene>
<evidence type="ECO:0000313" key="1">
    <source>
        <dbReference type="EMBL" id="EJF75079.1"/>
    </source>
</evidence>
<dbReference type="EMBL" id="AIME01000004">
    <property type="protein sequence ID" value="EJF75079.1"/>
    <property type="molecule type" value="Genomic_DNA"/>
</dbReference>
<accession>J0PXZ8</accession>
<dbReference type="HOGENOM" id="CLU_135473_1_0_5"/>
<reference evidence="1 2" key="1">
    <citation type="submission" date="2012-03" db="EMBL/GenBank/DDBJ databases">
        <title>The Genome Sequence of Bartonella alsatica IBS 382.</title>
        <authorList>
            <consortium name="The Broad Institute Genome Sequencing Platform"/>
            <consortium name="The Broad Institute Genome Sequencing Center for Infectious Disease"/>
            <person name="Feldgarden M."/>
            <person name="Kirby J."/>
            <person name="Kosoy M."/>
            <person name="Birtles R."/>
            <person name="Probert W.S."/>
            <person name="Chiaraviglio L."/>
            <person name="Young S.K."/>
            <person name="Zeng Q."/>
            <person name="Gargeya S."/>
            <person name="Fitzgerald M."/>
            <person name="Haas B."/>
            <person name="Abouelleil A."/>
            <person name="Alvarado L."/>
            <person name="Arachchi H.M."/>
            <person name="Berlin A."/>
            <person name="Chapman S.B."/>
            <person name="Gearin G."/>
            <person name="Goldberg J."/>
            <person name="Griggs A."/>
            <person name="Gujja S."/>
            <person name="Hansen M."/>
            <person name="Heiman D."/>
            <person name="Howarth C."/>
            <person name="Larimer J."/>
            <person name="Lui A."/>
            <person name="MacDonald P.J.P."/>
            <person name="McCowen C."/>
            <person name="Montmayeur A."/>
            <person name="Murphy C."/>
            <person name="Neiman D."/>
            <person name="Pearson M."/>
            <person name="Priest M."/>
            <person name="Roberts A."/>
            <person name="Saif S."/>
            <person name="Shea T."/>
            <person name="Sisk P."/>
            <person name="Stolte C."/>
            <person name="Sykes S."/>
            <person name="Wortman J."/>
            <person name="Nusbaum C."/>
            <person name="Birren B."/>
        </authorList>
    </citation>
    <scope>NUCLEOTIDE SEQUENCE [LARGE SCALE GENOMIC DNA]</scope>
    <source>
        <strain evidence="1 2">IBS 382</strain>
    </source>
</reference>
<evidence type="ECO:0000313" key="2">
    <source>
        <dbReference type="Proteomes" id="UP000008761"/>
    </source>
</evidence>
<dbReference type="Proteomes" id="UP000008761">
    <property type="component" value="Unassembled WGS sequence"/>
</dbReference>
<sequence>MRILKDLFLKNRKQLIQKSLLQQLFVMSFGEMEKPNIFTISDEYEDSRRECEKFDGDRYYTIPEKADFSAKA</sequence>